<keyword evidence="4" id="KW-1185">Reference proteome</keyword>
<dbReference type="GO" id="GO:0004674">
    <property type="term" value="F:protein serine/threonine kinase activity"/>
    <property type="evidence" value="ECO:0007669"/>
    <property type="project" value="TreeGrafter"/>
</dbReference>
<feature type="transmembrane region" description="Helical" evidence="1">
    <location>
        <begin position="379"/>
        <end position="399"/>
    </location>
</feature>
<comment type="caution">
    <text evidence="3">The sequence shown here is derived from an EMBL/GenBank/DDBJ whole genome shotgun (WGS) entry which is preliminary data.</text>
</comment>
<evidence type="ECO:0000256" key="1">
    <source>
        <dbReference type="SAM" id="Phobius"/>
    </source>
</evidence>
<dbReference type="Proteomes" id="UP000757232">
    <property type="component" value="Unassembled WGS sequence"/>
</dbReference>
<dbReference type="InterPro" id="IPR051681">
    <property type="entry name" value="Ser/Thr_Kinases-Pseudokinases"/>
</dbReference>
<dbReference type="PROSITE" id="PS00108">
    <property type="entry name" value="PROTEIN_KINASE_ST"/>
    <property type="match status" value="1"/>
</dbReference>
<keyword evidence="1" id="KW-1133">Transmembrane helix</keyword>
<keyword evidence="1" id="KW-0812">Transmembrane</keyword>
<evidence type="ECO:0000313" key="3">
    <source>
        <dbReference type="EMBL" id="OCB87592.1"/>
    </source>
</evidence>
<dbReference type="SMART" id="SM00220">
    <property type="entry name" value="S_TKc"/>
    <property type="match status" value="1"/>
</dbReference>
<dbReference type="InterPro" id="IPR008271">
    <property type="entry name" value="Ser/Thr_kinase_AS"/>
</dbReference>
<dbReference type="EMBL" id="LNZH02000190">
    <property type="protein sequence ID" value="OCB87592.1"/>
    <property type="molecule type" value="Genomic_DNA"/>
</dbReference>
<dbReference type="PROSITE" id="PS50011">
    <property type="entry name" value="PROTEIN_KINASE_DOM"/>
    <property type="match status" value="1"/>
</dbReference>
<feature type="domain" description="Protein kinase" evidence="2">
    <location>
        <begin position="56"/>
        <end position="371"/>
    </location>
</feature>
<dbReference type="OrthoDB" id="346907at2759"/>
<keyword evidence="1" id="KW-0472">Membrane</keyword>
<organism evidence="3 4">
    <name type="scientific">Sanghuangporus baumii</name>
    <name type="common">Phellinus baumii</name>
    <dbReference type="NCBI Taxonomy" id="108892"/>
    <lineage>
        <taxon>Eukaryota</taxon>
        <taxon>Fungi</taxon>
        <taxon>Dikarya</taxon>
        <taxon>Basidiomycota</taxon>
        <taxon>Agaricomycotina</taxon>
        <taxon>Agaricomycetes</taxon>
        <taxon>Hymenochaetales</taxon>
        <taxon>Hymenochaetaceae</taxon>
        <taxon>Sanghuangporus</taxon>
    </lineage>
</organism>
<proteinExistence type="predicted"/>
<evidence type="ECO:0000259" key="2">
    <source>
        <dbReference type="PROSITE" id="PS50011"/>
    </source>
</evidence>
<gene>
    <name evidence="3" type="ORF">A7U60_g5297</name>
</gene>
<keyword evidence="3" id="KW-0418">Kinase</keyword>
<dbReference type="InterPro" id="IPR000719">
    <property type="entry name" value="Prot_kinase_dom"/>
</dbReference>
<reference evidence="3" key="1">
    <citation type="submission" date="2016-06" db="EMBL/GenBank/DDBJ databases">
        <title>Draft Genome sequence of the fungus Inonotus baumii.</title>
        <authorList>
            <person name="Zhu H."/>
            <person name="Lin W."/>
        </authorList>
    </citation>
    <scope>NUCLEOTIDE SEQUENCE</scope>
    <source>
        <strain evidence="3">821</strain>
    </source>
</reference>
<protein>
    <submittedName>
        <fullName evidence="3">Kinase-like protein</fullName>
    </submittedName>
</protein>
<sequence length="402" mass="45255">MTVINGRPASEPILSLWDNEELRRLEERSENPYLGMLHALLDMHSELDLTGKIHGIDNARSIPGGYSDIVYGYCTGPDGVDYKVAVKKLRLHVMDDRDFQKRLTKELYIWSKLNNRRILPLEGFFLEDNNCPSLVSRWMENGTALNYLEAHPDVDLLRLVTGIAEGITYLHLNGIVHSDIKPDNVLVSEFGEPLLCDFGVSRMVVASRSFNFSSSLSGGGLRGTLRFMSKELLQASDISPATYSRDSDVWAFGMTVLSILTKKVPYHYINNDVQVITAISKGLVPSAPSDLDSWPLNNQLLWRLCTFCWKPVADRHSMQTFVLELQLLEDALFVSDFTASTYHFRFLERNPSRSGSSRNQPDSFGRYHGSSTVVRRQCVVLIVVLVFLAIAIPIVVLLVNKA</sequence>
<dbReference type="SUPFAM" id="SSF56112">
    <property type="entry name" value="Protein kinase-like (PK-like)"/>
    <property type="match status" value="1"/>
</dbReference>
<name>A0A9Q5HXL4_SANBA</name>
<dbReference type="Gene3D" id="1.10.510.10">
    <property type="entry name" value="Transferase(Phosphotransferase) domain 1"/>
    <property type="match status" value="1"/>
</dbReference>
<dbReference type="Pfam" id="PF00069">
    <property type="entry name" value="Pkinase"/>
    <property type="match status" value="1"/>
</dbReference>
<dbReference type="GO" id="GO:0005524">
    <property type="term" value="F:ATP binding"/>
    <property type="evidence" value="ECO:0007669"/>
    <property type="project" value="InterPro"/>
</dbReference>
<keyword evidence="3" id="KW-0808">Transferase</keyword>
<dbReference type="InterPro" id="IPR011009">
    <property type="entry name" value="Kinase-like_dom_sf"/>
</dbReference>
<accession>A0A9Q5HXL4</accession>
<dbReference type="AlphaFoldDB" id="A0A9Q5HXL4"/>
<evidence type="ECO:0000313" key="4">
    <source>
        <dbReference type="Proteomes" id="UP000757232"/>
    </source>
</evidence>
<dbReference type="PANTHER" id="PTHR44329">
    <property type="entry name" value="SERINE/THREONINE-PROTEIN KINASE TNNI3K-RELATED"/>
    <property type="match status" value="1"/>
</dbReference>